<dbReference type="PATRIC" id="fig|43678.3.peg.1952"/>
<dbReference type="EMBL" id="LRIE01000070">
    <property type="protein sequence ID" value="KZM35442.1"/>
    <property type="molecule type" value="Genomic_DNA"/>
</dbReference>
<dbReference type="Gene3D" id="3.40.50.720">
    <property type="entry name" value="NAD(P)-binding Rossmann-like Domain"/>
    <property type="match status" value="1"/>
</dbReference>
<dbReference type="GO" id="GO:0008874">
    <property type="term" value="F:gluconate 5-dehydrogenase activity"/>
    <property type="evidence" value="ECO:0007669"/>
    <property type="project" value="UniProtKB-EC"/>
</dbReference>
<dbReference type="Proteomes" id="UP000076447">
    <property type="component" value="Unassembled WGS sequence"/>
</dbReference>
<evidence type="ECO:0000313" key="5">
    <source>
        <dbReference type="Proteomes" id="UP000076447"/>
    </source>
</evidence>
<dbReference type="PRINTS" id="PR00080">
    <property type="entry name" value="SDRFAMILY"/>
</dbReference>
<evidence type="ECO:0000313" key="4">
    <source>
        <dbReference type="EMBL" id="OCI31879.1"/>
    </source>
</evidence>
<dbReference type="InterPro" id="IPR036291">
    <property type="entry name" value="NAD(P)-bd_dom_sf"/>
</dbReference>
<dbReference type="FunFam" id="3.40.50.720:FF:000084">
    <property type="entry name" value="Short-chain dehydrogenase reductase"/>
    <property type="match status" value="1"/>
</dbReference>
<dbReference type="SUPFAM" id="SSF51735">
    <property type="entry name" value="NAD(P)-binding Rossmann-fold domains"/>
    <property type="match status" value="1"/>
</dbReference>
<dbReference type="Proteomes" id="UP000093412">
    <property type="component" value="Unassembled WGS sequence"/>
</dbReference>
<comment type="similarity">
    <text evidence="1">Belongs to the short-chain dehydrogenases/reductases (SDR) family.</text>
</comment>
<dbReference type="Pfam" id="PF13561">
    <property type="entry name" value="adh_short_C2"/>
    <property type="match status" value="1"/>
</dbReference>
<organism evidence="3 5">
    <name type="scientific">Oerskovia enterophila</name>
    <dbReference type="NCBI Taxonomy" id="43678"/>
    <lineage>
        <taxon>Bacteria</taxon>
        <taxon>Bacillati</taxon>
        <taxon>Actinomycetota</taxon>
        <taxon>Actinomycetes</taxon>
        <taxon>Micrococcales</taxon>
        <taxon>Cellulomonadaceae</taxon>
        <taxon>Oerskovia</taxon>
    </lineage>
</organism>
<evidence type="ECO:0000256" key="2">
    <source>
        <dbReference type="ARBA" id="ARBA00023002"/>
    </source>
</evidence>
<gene>
    <name evidence="3" type="primary">gno</name>
    <name evidence="4" type="synonym">gno_1</name>
    <name evidence="4" type="ORF">OERS_13850</name>
    <name evidence="3" type="ORF">OJAG_18720</name>
</gene>
<dbReference type="STRING" id="43678.OJAG_18720"/>
<comment type="caution">
    <text evidence="3">The sequence shown here is derived from an EMBL/GenBank/DDBJ whole genome shotgun (WGS) entry which is preliminary data.</text>
</comment>
<dbReference type="PANTHER" id="PTHR42760">
    <property type="entry name" value="SHORT-CHAIN DEHYDROGENASES/REDUCTASES FAMILY MEMBER"/>
    <property type="match status" value="1"/>
</dbReference>
<dbReference type="InterPro" id="IPR002347">
    <property type="entry name" value="SDR_fam"/>
</dbReference>
<reference evidence="4 6" key="2">
    <citation type="submission" date="2016-06" db="EMBL/GenBank/DDBJ databases">
        <title>Genome sequence of Oerskovia enterophila DSM 43852.</title>
        <authorList>
            <person name="Poehlein A."/>
            <person name="Jag V."/>
            <person name="Bengelsdorf F.R."/>
            <person name="Daniel R."/>
            <person name="Duerre P."/>
        </authorList>
    </citation>
    <scope>NUCLEOTIDE SEQUENCE [LARGE SCALE GENOMIC DNA]</scope>
    <source>
        <strain evidence="4 6">DSM 43852</strain>
    </source>
</reference>
<dbReference type="OrthoDB" id="9793325at2"/>
<reference evidence="3 5" key="1">
    <citation type="submission" date="2016-01" db="EMBL/GenBank/DDBJ databases">
        <title>Genome sequence of Oerskovia enterophila VJag, an agar and cellulose degrading bacterium.</title>
        <authorList>
            <person name="Poehlein A."/>
            <person name="Jag V."/>
            <person name="Bengelsdorf F."/>
            <person name="Duerre P."/>
            <person name="Daniel R."/>
        </authorList>
    </citation>
    <scope>NUCLEOTIDE SEQUENCE [LARGE SCALE GENOMIC DNA]</scope>
    <source>
        <strain evidence="3 5">VJag</strain>
    </source>
</reference>
<keyword evidence="6" id="KW-1185">Reference proteome</keyword>
<dbReference type="AlphaFoldDB" id="A0A165S220"/>
<name>A0A165S220_9CELL</name>
<evidence type="ECO:0000313" key="3">
    <source>
        <dbReference type="EMBL" id="KZM35442.1"/>
    </source>
</evidence>
<keyword evidence="2 3" id="KW-0560">Oxidoreductase</keyword>
<dbReference type="RefSeq" id="WP_056647836.1">
    <property type="nucleotide sequence ID" value="NZ_LRIE01000070.1"/>
</dbReference>
<evidence type="ECO:0000313" key="6">
    <source>
        <dbReference type="Proteomes" id="UP000093412"/>
    </source>
</evidence>
<protein>
    <submittedName>
        <fullName evidence="3">Gluconate 5-dehydrogenase</fullName>
        <ecNumber evidence="3">1.1.1.69</ecNumber>
    </submittedName>
</protein>
<dbReference type="EMBL" id="MAQA01000012">
    <property type="protein sequence ID" value="OCI31879.1"/>
    <property type="molecule type" value="Genomic_DNA"/>
</dbReference>
<evidence type="ECO:0000256" key="1">
    <source>
        <dbReference type="ARBA" id="ARBA00006484"/>
    </source>
</evidence>
<dbReference type="EC" id="1.1.1.69" evidence="3"/>
<accession>A0A165S220</accession>
<dbReference type="PRINTS" id="PR00081">
    <property type="entry name" value="GDHRDH"/>
</dbReference>
<proteinExistence type="inferred from homology"/>
<sequence>MAVLDTFSLAGRTALVTGASRGIGRGLAQALGEAGAQVALTATTLEAAQAAADELRALGLAAHGYELDVTDREQVDDVVAQVGREGGGVDVLVNNAGISIGGAALEIEDDVWHRTLATNLDGVWYCSRAVARQMVTDGRGGAIVNVGSMSAQIVNRPRWQPAYLASKAAVHQLTKGLAAEWAPHGIRVNAIAPGYILTEASPVDQPEYYDDCVAPAAMKRWGTPAELGPVVVMLASEASSFMTGAVVTVDGGYTLF</sequence>